<dbReference type="GO" id="GO:0046872">
    <property type="term" value="F:metal ion binding"/>
    <property type="evidence" value="ECO:0007669"/>
    <property type="project" value="UniProtKB-KW"/>
</dbReference>
<feature type="compositionally biased region" description="Acidic residues" evidence="11">
    <location>
        <begin position="1"/>
        <end position="11"/>
    </location>
</feature>
<comment type="cofactor">
    <cofactor evidence="2">
        <name>Mg(2+)</name>
        <dbReference type="ChEBI" id="CHEBI:18420"/>
    </cofactor>
</comment>
<dbReference type="Gene3D" id="3.40.1360.10">
    <property type="match status" value="1"/>
</dbReference>
<gene>
    <name evidence="14" type="ORF">B0A49_01566</name>
</gene>
<evidence type="ECO:0000313" key="14">
    <source>
        <dbReference type="EMBL" id="TKA79858.1"/>
    </source>
</evidence>
<evidence type="ECO:0000256" key="5">
    <source>
        <dbReference type="ARBA" id="ARBA00022723"/>
    </source>
</evidence>
<dbReference type="InterPro" id="IPR036078">
    <property type="entry name" value="Spo11/TopoVI_A_sf"/>
</dbReference>
<dbReference type="EC" id="5.6.2.2" evidence="4"/>
<comment type="catalytic activity">
    <reaction evidence="1 10">
        <text>ATP-dependent breakage, passage and rejoining of double-stranded DNA.</text>
        <dbReference type="EC" id="5.6.2.2"/>
    </reaction>
</comment>
<reference evidence="14 15" key="1">
    <citation type="submission" date="2017-03" db="EMBL/GenBank/DDBJ databases">
        <title>Genomes of endolithic fungi from Antarctica.</title>
        <authorList>
            <person name="Coleine C."/>
            <person name="Masonjones S."/>
            <person name="Stajich J.E."/>
        </authorList>
    </citation>
    <scope>NUCLEOTIDE SEQUENCE [LARGE SCALE GENOMIC DNA]</scope>
    <source>
        <strain evidence="14 15">CCFEE 5187</strain>
    </source>
</reference>
<evidence type="ECO:0000256" key="3">
    <source>
        <dbReference type="ARBA" id="ARBA00006559"/>
    </source>
</evidence>
<dbReference type="InterPro" id="IPR034136">
    <property type="entry name" value="TOPRIM_Topo6A/Spo11"/>
</dbReference>
<proteinExistence type="inferred from homology"/>
<dbReference type="Gene3D" id="1.10.10.10">
    <property type="entry name" value="Winged helix-like DNA-binding domain superfamily/Winged helix DNA-binding domain"/>
    <property type="match status" value="1"/>
</dbReference>
<dbReference type="InterPro" id="IPR013049">
    <property type="entry name" value="Spo11/TopoVI_A_N"/>
</dbReference>
<feature type="domain" description="Topoisomerase 6 subunit A/Spo11 TOPRIM" evidence="13">
    <location>
        <begin position="271"/>
        <end position="417"/>
    </location>
</feature>
<dbReference type="GO" id="GO:0005524">
    <property type="term" value="F:ATP binding"/>
    <property type="evidence" value="ECO:0007669"/>
    <property type="project" value="InterPro"/>
</dbReference>
<feature type="region of interest" description="Disordered" evidence="11">
    <location>
        <begin position="1"/>
        <end position="20"/>
    </location>
</feature>
<dbReference type="Pfam" id="PF21180">
    <property type="entry name" value="TOP6A-Spo11_Toprim"/>
    <property type="match status" value="1"/>
</dbReference>
<keyword evidence="9 10" id="KW-0413">Isomerase</keyword>
<dbReference type="InterPro" id="IPR036388">
    <property type="entry name" value="WH-like_DNA-bd_sf"/>
</dbReference>
<dbReference type="Pfam" id="PF04406">
    <property type="entry name" value="TP6A_N"/>
    <property type="match status" value="1"/>
</dbReference>
<feature type="domain" description="Spo11/DNA topoisomerase VI subunit A N-terminal" evidence="12">
    <location>
        <begin position="162"/>
        <end position="223"/>
    </location>
</feature>
<organism evidence="14 15">
    <name type="scientific">Cryomyces minteri</name>
    <dbReference type="NCBI Taxonomy" id="331657"/>
    <lineage>
        <taxon>Eukaryota</taxon>
        <taxon>Fungi</taxon>
        <taxon>Dikarya</taxon>
        <taxon>Ascomycota</taxon>
        <taxon>Pezizomycotina</taxon>
        <taxon>Dothideomycetes</taxon>
        <taxon>Dothideomycetes incertae sedis</taxon>
        <taxon>Cryomyces</taxon>
    </lineage>
</organism>
<evidence type="ECO:0000256" key="9">
    <source>
        <dbReference type="ARBA" id="ARBA00023235"/>
    </source>
</evidence>
<dbReference type="GO" id="GO:0000706">
    <property type="term" value="P:meiotic DNA double-strand break processing"/>
    <property type="evidence" value="ECO:0007669"/>
    <property type="project" value="TreeGrafter"/>
</dbReference>
<evidence type="ECO:0000256" key="11">
    <source>
        <dbReference type="SAM" id="MobiDB-lite"/>
    </source>
</evidence>
<evidence type="ECO:0000256" key="8">
    <source>
        <dbReference type="ARBA" id="ARBA00023125"/>
    </source>
</evidence>
<name>A0A4U0XVL6_9PEZI</name>
<evidence type="ECO:0000256" key="6">
    <source>
        <dbReference type="ARBA" id="ARBA00022842"/>
    </source>
</evidence>
<dbReference type="OrthoDB" id="5377392at2759"/>
<evidence type="ECO:0000259" key="12">
    <source>
        <dbReference type="Pfam" id="PF04406"/>
    </source>
</evidence>
<accession>A0A4U0XVL6</accession>
<comment type="caution">
    <text evidence="14">The sequence shown here is derived from an EMBL/GenBank/DDBJ whole genome shotgun (WGS) entry which is preliminary data.</text>
</comment>
<keyword evidence="15" id="KW-1185">Reference proteome</keyword>
<dbReference type="GO" id="GO:0042138">
    <property type="term" value="P:meiotic DNA double-strand break formation"/>
    <property type="evidence" value="ECO:0007669"/>
    <property type="project" value="TreeGrafter"/>
</dbReference>
<dbReference type="GO" id="GO:0003677">
    <property type="term" value="F:DNA binding"/>
    <property type="evidence" value="ECO:0007669"/>
    <property type="project" value="UniProtKB-UniRule"/>
</dbReference>
<dbReference type="AlphaFoldDB" id="A0A4U0XVL6"/>
<dbReference type="PRINTS" id="PR01550">
    <property type="entry name" value="TOP6AFAMILY"/>
</dbReference>
<evidence type="ECO:0000256" key="2">
    <source>
        <dbReference type="ARBA" id="ARBA00001946"/>
    </source>
</evidence>
<dbReference type="EMBL" id="NAJN01000081">
    <property type="protein sequence ID" value="TKA79858.1"/>
    <property type="molecule type" value="Genomic_DNA"/>
</dbReference>
<dbReference type="PANTHER" id="PTHR10848">
    <property type="entry name" value="MEIOTIC RECOMBINATION PROTEIN SPO11"/>
    <property type="match status" value="1"/>
</dbReference>
<dbReference type="GO" id="GO:0000228">
    <property type="term" value="C:nuclear chromosome"/>
    <property type="evidence" value="ECO:0007669"/>
    <property type="project" value="TreeGrafter"/>
</dbReference>
<evidence type="ECO:0000256" key="1">
    <source>
        <dbReference type="ARBA" id="ARBA00000185"/>
    </source>
</evidence>
<sequence>MDDSGSDDMLFEESLLQDSSQESLTDAALYSRNISSGSALPLKTYTRRDLSECGAVSAGLAESSPYGGGNPIQAPQASAPPALSLPAGAVGDREFVLCKIESIFEKIADVLLNGGDRLIIPLKIRSAISGRGFDGESRIVTSESSIRTRDITFPGSTAQEAWKFTVLVRILELVHEALTAEIVITKRDIYYRDPALFVKQSVVDHYVDDLACTFGVSRALLNVTATAKGLIAGSFTIRRKDGVEAQGSSDREGLLVPNMKDIQSISMEKVHWILVIEKEAKGYPDIATRALLRFLAFPSPRNGFSKPPVHALVDFDPDGLGILSTYKYGSFALAHENAALAVSSIRWLGVRSTHIMTEESVHQSQGLLRLSQRDRRKASKMLEQEVFAADGPECEWRRELQIMLMLNVKAEIQLMDARRSG</sequence>
<keyword evidence="7 10" id="KW-0799">Topoisomerase</keyword>
<dbReference type="PANTHER" id="PTHR10848:SF0">
    <property type="entry name" value="MEIOTIC RECOMBINATION PROTEIN SPO11"/>
    <property type="match status" value="1"/>
</dbReference>
<keyword evidence="5" id="KW-0479">Metal-binding</keyword>
<dbReference type="SUPFAM" id="SSF56726">
    <property type="entry name" value="DNA topoisomerase IV, alpha subunit"/>
    <property type="match status" value="1"/>
</dbReference>
<comment type="similarity">
    <text evidence="3 10">Belongs to the TOP6A family.</text>
</comment>
<dbReference type="CDD" id="cd00223">
    <property type="entry name" value="TOPRIM_TopoIIB_SPO"/>
    <property type="match status" value="1"/>
</dbReference>
<evidence type="ECO:0000259" key="13">
    <source>
        <dbReference type="Pfam" id="PF21180"/>
    </source>
</evidence>
<dbReference type="InterPro" id="IPR002815">
    <property type="entry name" value="Spo11/TopoVI_A"/>
</dbReference>
<dbReference type="STRING" id="331657.A0A4U0XVL6"/>
<evidence type="ECO:0000256" key="4">
    <source>
        <dbReference type="ARBA" id="ARBA00012895"/>
    </source>
</evidence>
<evidence type="ECO:0000256" key="7">
    <source>
        <dbReference type="ARBA" id="ARBA00023029"/>
    </source>
</evidence>
<dbReference type="GO" id="GO:0007131">
    <property type="term" value="P:reciprocal meiotic recombination"/>
    <property type="evidence" value="ECO:0007669"/>
    <property type="project" value="TreeGrafter"/>
</dbReference>
<protein>
    <recommendedName>
        <fullName evidence="4">DNA topoisomerase (ATP-hydrolyzing)</fullName>
        <ecNumber evidence="4">5.6.2.2</ecNumber>
    </recommendedName>
</protein>
<evidence type="ECO:0000256" key="10">
    <source>
        <dbReference type="PROSITE-ProRule" id="PRU01385"/>
    </source>
</evidence>
<dbReference type="Proteomes" id="UP000308768">
    <property type="component" value="Unassembled WGS sequence"/>
</dbReference>
<evidence type="ECO:0000313" key="15">
    <source>
        <dbReference type="Proteomes" id="UP000308768"/>
    </source>
</evidence>
<keyword evidence="8 10" id="KW-0238">DNA-binding</keyword>
<feature type="non-terminal residue" evidence="14">
    <location>
        <position position="421"/>
    </location>
</feature>
<feature type="active site" description="O-(5'-phospho-DNA)-tyrosine intermediate" evidence="10">
    <location>
        <position position="191"/>
    </location>
</feature>
<dbReference type="GO" id="GO:0003918">
    <property type="term" value="F:DNA topoisomerase type II (double strand cut, ATP-hydrolyzing) activity"/>
    <property type="evidence" value="ECO:0007669"/>
    <property type="project" value="UniProtKB-UniRule"/>
</dbReference>
<dbReference type="PROSITE" id="PS52041">
    <property type="entry name" value="TOPO_IIB"/>
    <property type="match status" value="1"/>
</dbReference>
<keyword evidence="6" id="KW-0460">Magnesium</keyword>